<feature type="transmembrane region" description="Helical" evidence="6">
    <location>
        <begin position="60"/>
        <end position="88"/>
    </location>
</feature>
<dbReference type="PANTHER" id="PTHR31272">
    <property type="entry name" value="CYTOCHROME C-TYPE BIOGENESIS PROTEIN HI_1454-RELATED"/>
    <property type="match status" value="1"/>
</dbReference>
<dbReference type="AlphaFoldDB" id="A0A0S7XQT0"/>
<dbReference type="EMBL" id="LIZY01000037">
    <property type="protein sequence ID" value="KPJ64204.1"/>
    <property type="molecule type" value="Genomic_DNA"/>
</dbReference>
<protein>
    <recommendedName>
        <fullName evidence="7">Cytochrome C biogenesis protein transmembrane domain-containing protein</fullName>
    </recommendedName>
</protein>
<evidence type="ECO:0000256" key="1">
    <source>
        <dbReference type="ARBA" id="ARBA00004141"/>
    </source>
</evidence>
<feature type="transmembrane region" description="Helical" evidence="6">
    <location>
        <begin position="209"/>
        <end position="228"/>
    </location>
</feature>
<dbReference type="InterPro" id="IPR051790">
    <property type="entry name" value="Cytochrome_c-biogenesis_DsbD"/>
</dbReference>
<name>A0A0S7XQT0_9BACT</name>
<dbReference type="Proteomes" id="UP000052020">
    <property type="component" value="Unassembled WGS sequence"/>
</dbReference>
<accession>A0A0S7XQT0</accession>
<keyword evidence="5 6" id="KW-0472">Membrane</keyword>
<evidence type="ECO:0000256" key="5">
    <source>
        <dbReference type="ARBA" id="ARBA00023136"/>
    </source>
</evidence>
<reference evidence="8 9" key="1">
    <citation type="journal article" date="2015" name="Microbiome">
        <title>Genomic resolution of linkages in carbon, nitrogen, and sulfur cycling among widespread estuary sediment bacteria.</title>
        <authorList>
            <person name="Baker B.J."/>
            <person name="Lazar C.S."/>
            <person name="Teske A.P."/>
            <person name="Dick G.J."/>
        </authorList>
    </citation>
    <scope>NUCLEOTIDE SEQUENCE [LARGE SCALE GENOMIC DNA]</scope>
    <source>
        <strain evidence="8">DG_56</strain>
    </source>
</reference>
<feature type="transmembrane region" description="Helical" evidence="6">
    <location>
        <begin position="20"/>
        <end position="48"/>
    </location>
</feature>
<comment type="subcellular location">
    <subcellularLocation>
        <location evidence="1">Membrane</location>
        <topology evidence="1">Multi-pass membrane protein</topology>
    </subcellularLocation>
</comment>
<comment type="caution">
    <text evidence="8">The sequence shown here is derived from an EMBL/GenBank/DDBJ whole genome shotgun (WGS) entry which is preliminary data.</text>
</comment>
<sequence length="229" mass="24190">MTEFVTETLPRVIGELSGLAFVLVFLGGVLTSLGPCNLSMVPVVMGYVGGQHELTRTKGFWLSAFFTLGSSVTFVLLGVIAATVGGLFGTESKLLHWFVALVCFAIGLSLLGALRVNFDFLARLQPKRLAMTGLLGALLLGLVVGLVGSQCGTPVLVAILGIVMAKGRLAYGAALLFAYGLGRGVPIILAGTFTGVVKALPTMERWRRWMERAAGIALIAVGLYFVWIA</sequence>
<dbReference type="Pfam" id="PF02683">
    <property type="entry name" value="DsbD_TM"/>
    <property type="match status" value="1"/>
</dbReference>
<evidence type="ECO:0000256" key="2">
    <source>
        <dbReference type="ARBA" id="ARBA00006143"/>
    </source>
</evidence>
<organism evidence="8 9">
    <name type="scientific">candidate division KD3-62 bacterium DG_56</name>
    <dbReference type="NCBI Taxonomy" id="1704032"/>
    <lineage>
        <taxon>Bacteria</taxon>
        <taxon>candidate division KD3-62</taxon>
    </lineage>
</organism>
<keyword evidence="3 6" id="KW-0812">Transmembrane</keyword>
<feature type="domain" description="Cytochrome C biogenesis protein transmembrane" evidence="7">
    <location>
        <begin position="21"/>
        <end position="226"/>
    </location>
</feature>
<comment type="similarity">
    <text evidence="2">Belongs to the DsbD family.</text>
</comment>
<feature type="transmembrane region" description="Helical" evidence="6">
    <location>
        <begin position="94"/>
        <end position="114"/>
    </location>
</feature>
<gene>
    <name evidence="8" type="ORF">AMK68_02120</name>
</gene>
<evidence type="ECO:0000313" key="8">
    <source>
        <dbReference type="EMBL" id="KPJ64204.1"/>
    </source>
</evidence>
<dbReference type="InterPro" id="IPR003834">
    <property type="entry name" value="Cyt_c_assmbl_TM_dom"/>
</dbReference>
<evidence type="ECO:0000313" key="9">
    <source>
        <dbReference type="Proteomes" id="UP000052020"/>
    </source>
</evidence>
<proteinExistence type="inferred from homology"/>
<dbReference type="GO" id="GO:0017004">
    <property type="term" value="P:cytochrome complex assembly"/>
    <property type="evidence" value="ECO:0007669"/>
    <property type="project" value="InterPro"/>
</dbReference>
<feature type="transmembrane region" description="Helical" evidence="6">
    <location>
        <begin position="134"/>
        <end position="163"/>
    </location>
</feature>
<evidence type="ECO:0000256" key="4">
    <source>
        <dbReference type="ARBA" id="ARBA00022989"/>
    </source>
</evidence>
<feature type="transmembrane region" description="Helical" evidence="6">
    <location>
        <begin position="169"/>
        <end position="197"/>
    </location>
</feature>
<evidence type="ECO:0000256" key="3">
    <source>
        <dbReference type="ARBA" id="ARBA00022692"/>
    </source>
</evidence>
<evidence type="ECO:0000259" key="7">
    <source>
        <dbReference type="Pfam" id="PF02683"/>
    </source>
</evidence>
<keyword evidence="4 6" id="KW-1133">Transmembrane helix</keyword>
<dbReference type="PANTHER" id="PTHR31272:SF6">
    <property type="entry name" value="CYTOCHROME C-TYPE BIOGENESIS CCDA-LIKE CHLOROPLASTIC PROTEIN"/>
    <property type="match status" value="1"/>
</dbReference>
<evidence type="ECO:0000256" key="6">
    <source>
        <dbReference type="SAM" id="Phobius"/>
    </source>
</evidence>
<dbReference type="GO" id="GO:0016020">
    <property type="term" value="C:membrane"/>
    <property type="evidence" value="ECO:0007669"/>
    <property type="project" value="UniProtKB-SubCell"/>
</dbReference>